<proteinExistence type="predicted"/>
<evidence type="ECO:0000313" key="3">
    <source>
        <dbReference type="Proteomes" id="UP000054166"/>
    </source>
</evidence>
<dbReference type="EMBL" id="KN832983">
    <property type="protein sequence ID" value="KIM86118.1"/>
    <property type="molecule type" value="Genomic_DNA"/>
</dbReference>
<name>A0A0C3BIJ2_PILCF</name>
<sequence>MFASMDYNPHLPQVPGASGLKFFCTADVWPLLWPVIQKTIIRLRSGLWIYVGEYAFILAPSLTKEEWLSQEPRVRRTWASNIHKNDYGKFVRARIALRKGLRRNPTKNQVEKKIEAADSLFTTTRKALHTELRRKPTKMEVERKMGAVDYDFKTYVTVDDIVRAYDTGEEVSKPTRIMLASVSLISISEGYRSVVYEVCRI</sequence>
<feature type="domain" description="DUF6697" evidence="1">
    <location>
        <begin position="1"/>
        <end position="171"/>
    </location>
</feature>
<gene>
    <name evidence="2" type="ORF">PILCRDRAFT_333970</name>
</gene>
<dbReference type="OrthoDB" id="3176940at2759"/>
<reference evidence="2 3" key="1">
    <citation type="submission" date="2014-04" db="EMBL/GenBank/DDBJ databases">
        <authorList>
            <consortium name="DOE Joint Genome Institute"/>
            <person name="Kuo A."/>
            <person name="Tarkka M."/>
            <person name="Buscot F."/>
            <person name="Kohler A."/>
            <person name="Nagy L.G."/>
            <person name="Floudas D."/>
            <person name="Copeland A."/>
            <person name="Barry K.W."/>
            <person name="Cichocki N."/>
            <person name="Veneault-Fourrey C."/>
            <person name="LaButti K."/>
            <person name="Lindquist E.A."/>
            <person name="Lipzen A."/>
            <person name="Lundell T."/>
            <person name="Morin E."/>
            <person name="Murat C."/>
            <person name="Sun H."/>
            <person name="Tunlid A."/>
            <person name="Henrissat B."/>
            <person name="Grigoriev I.V."/>
            <person name="Hibbett D.S."/>
            <person name="Martin F."/>
            <person name="Nordberg H.P."/>
            <person name="Cantor M.N."/>
            <person name="Hua S.X."/>
        </authorList>
    </citation>
    <scope>NUCLEOTIDE SEQUENCE [LARGE SCALE GENOMIC DNA]</scope>
    <source>
        <strain evidence="2 3">F 1598</strain>
    </source>
</reference>
<dbReference type="STRING" id="765440.A0A0C3BIJ2"/>
<dbReference type="Pfam" id="PF20411">
    <property type="entry name" value="DUF6697"/>
    <property type="match status" value="1"/>
</dbReference>
<organism evidence="2 3">
    <name type="scientific">Piloderma croceum (strain F 1598)</name>
    <dbReference type="NCBI Taxonomy" id="765440"/>
    <lineage>
        <taxon>Eukaryota</taxon>
        <taxon>Fungi</taxon>
        <taxon>Dikarya</taxon>
        <taxon>Basidiomycota</taxon>
        <taxon>Agaricomycotina</taxon>
        <taxon>Agaricomycetes</taxon>
        <taxon>Agaricomycetidae</taxon>
        <taxon>Atheliales</taxon>
        <taxon>Atheliaceae</taxon>
        <taxon>Piloderma</taxon>
    </lineage>
</organism>
<dbReference type="InParanoid" id="A0A0C3BIJ2"/>
<dbReference type="HOGENOM" id="CLU_1360888_0_0_1"/>
<evidence type="ECO:0000313" key="2">
    <source>
        <dbReference type="EMBL" id="KIM86118.1"/>
    </source>
</evidence>
<dbReference type="InterPro" id="IPR046520">
    <property type="entry name" value="DUF6697"/>
</dbReference>
<dbReference type="Proteomes" id="UP000054166">
    <property type="component" value="Unassembled WGS sequence"/>
</dbReference>
<protein>
    <recommendedName>
        <fullName evidence="1">DUF6697 domain-containing protein</fullName>
    </recommendedName>
</protein>
<evidence type="ECO:0000259" key="1">
    <source>
        <dbReference type="Pfam" id="PF20411"/>
    </source>
</evidence>
<dbReference type="AlphaFoldDB" id="A0A0C3BIJ2"/>
<reference evidence="3" key="2">
    <citation type="submission" date="2015-01" db="EMBL/GenBank/DDBJ databases">
        <title>Evolutionary Origins and Diversification of the Mycorrhizal Mutualists.</title>
        <authorList>
            <consortium name="DOE Joint Genome Institute"/>
            <consortium name="Mycorrhizal Genomics Consortium"/>
            <person name="Kohler A."/>
            <person name="Kuo A."/>
            <person name="Nagy L.G."/>
            <person name="Floudas D."/>
            <person name="Copeland A."/>
            <person name="Barry K.W."/>
            <person name="Cichocki N."/>
            <person name="Veneault-Fourrey C."/>
            <person name="LaButti K."/>
            <person name="Lindquist E.A."/>
            <person name="Lipzen A."/>
            <person name="Lundell T."/>
            <person name="Morin E."/>
            <person name="Murat C."/>
            <person name="Riley R."/>
            <person name="Ohm R."/>
            <person name="Sun H."/>
            <person name="Tunlid A."/>
            <person name="Henrissat B."/>
            <person name="Grigoriev I.V."/>
            <person name="Hibbett D.S."/>
            <person name="Martin F."/>
        </authorList>
    </citation>
    <scope>NUCLEOTIDE SEQUENCE [LARGE SCALE GENOMIC DNA]</scope>
    <source>
        <strain evidence="3">F 1598</strain>
    </source>
</reference>
<keyword evidence="3" id="KW-1185">Reference proteome</keyword>
<accession>A0A0C3BIJ2</accession>